<sequence length="624" mass="70614">VKHLLIILSILFLSSCESTDNSSSSSSSDSSTEDVSTSSSASDNATDVIEHSAIFVSRAADESKYDRFNVTHVGWISKGWSYPNSTWETNLESCHSYGAKCQARVEFDAGRNYLTSFLETKEQNHADQASLDFYGNKIYYPWFPGFYWTSSYSPYYIDWLKDQMKTSLEASPDYIMIDAQTSSALNAKSYGGDFSSFSLDAYKTYLGKKYSNSELLEKGITDISTFNYKTFLVNKGYSPTSTNWGGYYWNLSTTPLIKDWFAFHQYSIGNLVSELVEYAKTLSDKNISFSTSSPVKDPYRSTFVSGIEFFTEELEQGVDFSGYNPFKPILSYKISELAGYGIVCNALPSPDWITIIQNNRPKQVRMWISQAYAYGANFMVPINEWAYDSSGNPHWFKTDNETHYDDLYDFIGKNNDLFNDYDPNTKTALIYSPEAGLAFSNAIYNAMKDLIENNIPFDVISAGDGWGKNDLVINKLNQYDVIIVNSDIQYFTSQQLEIINQLGSKKKDISDLNGIKEMLTSKVSTTPTNSNISIVPRKNKKNNKASYIFHLLNRNYDNSTDSIASKSNLRINIDSGFIKGSINKIYIHRPNKLTLDITPNVIGQKLELNIDELKTWGIIEVKIQ</sequence>
<protein>
    <recommendedName>
        <fullName evidence="3">Glycoside hydrolase family 42 N-terminal domain-containing protein</fullName>
    </recommendedName>
</protein>
<feature type="non-terminal residue" evidence="2">
    <location>
        <position position="1"/>
    </location>
</feature>
<gene>
    <name evidence="2" type="ORF">METZ01_LOCUS116133</name>
</gene>
<evidence type="ECO:0000256" key="1">
    <source>
        <dbReference type="SAM" id="MobiDB-lite"/>
    </source>
</evidence>
<dbReference type="Gene3D" id="3.20.20.80">
    <property type="entry name" value="Glycosidases"/>
    <property type="match status" value="1"/>
</dbReference>
<proteinExistence type="predicted"/>
<name>A0A381XEV4_9ZZZZ</name>
<evidence type="ECO:0008006" key="3">
    <source>
        <dbReference type="Google" id="ProtNLM"/>
    </source>
</evidence>
<feature type="region of interest" description="Disordered" evidence="1">
    <location>
        <begin position="17"/>
        <end position="43"/>
    </location>
</feature>
<organism evidence="2">
    <name type="scientific">marine metagenome</name>
    <dbReference type="NCBI Taxonomy" id="408172"/>
    <lineage>
        <taxon>unclassified sequences</taxon>
        <taxon>metagenomes</taxon>
        <taxon>ecological metagenomes</taxon>
    </lineage>
</organism>
<reference evidence="2" key="1">
    <citation type="submission" date="2018-05" db="EMBL/GenBank/DDBJ databases">
        <authorList>
            <person name="Lanie J.A."/>
            <person name="Ng W.-L."/>
            <person name="Kazmierczak K.M."/>
            <person name="Andrzejewski T.M."/>
            <person name="Davidsen T.M."/>
            <person name="Wayne K.J."/>
            <person name="Tettelin H."/>
            <person name="Glass J.I."/>
            <person name="Rusch D."/>
            <person name="Podicherti R."/>
            <person name="Tsui H.-C.T."/>
            <person name="Winkler M.E."/>
        </authorList>
    </citation>
    <scope>NUCLEOTIDE SEQUENCE</scope>
</reference>
<accession>A0A381XEV4</accession>
<dbReference type="EMBL" id="UINC01014927">
    <property type="protein sequence ID" value="SVA63279.1"/>
    <property type="molecule type" value="Genomic_DNA"/>
</dbReference>
<evidence type="ECO:0000313" key="2">
    <source>
        <dbReference type="EMBL" id="SVA63279.1"/>
    </source>
</evidence>
<dbReference type="AlphaFoldDB" id="A0A381XEV4"/>